<dbReference type="GO" id="GO:0003677">
    <property type="term" value="F:DNA binding"/>
    <property type="evidence" value="ECO:0007669"/>
    <property type="project" value="UniProtKB-KW"/>
</dbReference>
<organism evidence="5 6">
    <name type="scientific">Romboutsia lituseburensis DSM 797</name>
    <dbReference type="NCBI Taxonomy" id="1121325"/>
    <lineage>
        <taxon>Bacteria</taxon>
        <taxon>Bacillati</taxon>
        <taxon>Bacillota</taxon>
        <taxon>Clostridia</taxon>
        <taxon>Peptostreptococcales</taxon>
        <taxon>Peptostreptococcaceae</taxon>
        <taxon>Romboutsia</taxon>
    </lineage>
</organism>
<keyword evidence="3" id="KW-0233">DNA recombination</keyword>
<dbReference type="GO" id="GO:0015074">
    <property type="term" value="P:DNA integration"/>
    <property type="evidence" value="ECO:0007669"/>
    <property type="project" value="InterPro"/>
</dbReference>
<dbReference type="CDD" id="cd01189">
    <property type="entry name" value="INT_ICEBs1_C_like"/>
    <property type="match status" value="1"/>
</dbReference>
<dbReference type="PANTHER" id="PTHR30349">
    <property type="entry name" value="PHAGE INTEGRASE-RELATED"/>
    <property type="match status" value="1"/>
</dbReference>
<evidence type="ECO:0000256" key="2">
    <source>
        <dbReference type="ARBA" id="ARBA00023125"/>
    </source>
</evidence>
<feature type="domain" description="Tyr recombinase" evidence="4">
    <location>
        <begin position="11"/>
        <end position="217"/>
    </location>
</feature>
<proteinExistence type="inferred from homology"/>
<dbReference type="STRING" id="1121325.SAMN04515677_107136"/>
<comment type="similarity">
    <text evidence="1">Belongs to the 'phage' integrase family.</text>
</comment>
<dbReference type="PANTHER" id="PTHR30349:SF41">
    <property type="entry name" value="INTEGRASE_RECOMBINASE PROTEIN MJ0367-RELATED"/>
    <property type="match status" value="1"/>
</dbReference>
<accession>A0A1G9RTQ3</accession>
<dbReference type="InterPro" id="IPR002104">
    <property type="entry name" value="Integrase_catalytic"/>
</dbReference>
<name>A0A1G9RTQ3_9FIRM</name>
<dbReference type="Pfam" id="PF00589">
    <property type="entry name" value="Phage_integrase"/>
    <property type="match status" value="1"/>
</dbReference>
<protein>
    <submittedName>
        <fullName evidence="5">Phage integrase family protein</fullName>
    </submittedName>
</protein>
<dbReference type="SUPFAM" id="SSF56349">
    <property type="entry name" value="DNA breaking-rejoining enzymes"/>
    <property type="match status" value="1"/>
</dbReference>
<dbReference type="Proteomes" id="UP000199068">
    <property type="component" value="Unassembled WGS sequence"/>
</dbReference>
<dbReference type="GO" id="GO:0006310">
    <property type="term" value="P:DNA recombination"/>
    <property type="evidence" value="ECO:0007669"/>
    <property type="project" value="UniProtKB-KW"/>
</dbReference>
<dbReference type="RefSeq" id="WP_242872441.1">
    <property type="nucleotide sequence ID" value="NZ_FNGW01000007.1"/>
</dbReference>
<evidence type="ECO:0000256" key="1">
    <source>
        <dbReference type="ARBA" id="ARBA00008857"/>
    </source>
</evidence>
<dbReference type="Gene3D" id="1.10.443.10">
    <property type="entry name" value="Intergrase catalytic core"/>
    <property type="match status" value="1"/>
</dbReference>
<dbReference type="EMBL" id="FNGW01000007">
    <property type="protein sequence ID" value="SDM26460.1"/>
    <property type="molecule type" value="Genomic_DNA"/>
</dbReference>
<keyword evidence="2" id="KW-0238">DNA-binding</keyword>
<evidence type="ECO:0000313" key="6">
    <source>
        <dbReference type="Proteomes" id="UP000199068"/>
    </source>
</evidence>
<evidence type="ECO:0000256" key="3">
    <source>
        <dbReference type="ARBA" id="ARBA00023172"/>
    </source>
</evidence>
<dbReference type="AlphaFoldDB" id="A0A1G9RTQ3"/>
<evidence type="ECO:0000313" key="5">
    <source>
        <dbReference type="EMBL" id="SDM26460.1"/>
    </source>
</evidence>
<reference evidence="5 6" key="1">
    <citation type="submission" date="2016-10" db="EMBL/GenBank/DDBJ databases">
        <authorList>
            <person name="de Groot N.N."/>
        </authorList>
    </citation>
    <scope>NUCLEOTIDE SEQUENCE [LARGE SCALE GENOMIC DNA]</scope>
    <source>
        <strain evidence="5 6">DSM 797</strain>
    </source>
</reference>
<dbReference type="InterPro" id="IPR013762">
    <property type="entry name" value="Integrase-like_cat_sf"/>
</dbReference>
<dbReference type="InterPro" id="IPR050090">
    <property type="entry name" value="Tyrosine_recombinase_XerCD"/>
</dbReference>
<keyword evidence="6" id="KW-1185">Reference proteome</keyword>
<gene>
    <name evidence="5" type="ORF">SAMN04515677_107136</name>
</gene>
<dbReference type="InterPro" id="IPR011010">
    <property type="entry name" value="DNA_brk_join_enz"/>
</dbReference>
<sequence length="225" mass="25998">MVTLPKDNVTKEIKVLTNDQQQEFIQYIKGHELEVLFLVALSTGLRLGEILGLKWCDIDFNSGTLTVNRTLQRVTEIDRNGNRESKIIEQLPKTKNSIRTVPIPQNILSRLKDHRVEQNKNRLKLGEAYLNNDYVFCNNLGYPIDDKRPARNLKSILTKLNIEPIKFHGLRHTYATRLFEANVPPKTVQVLMGHYDISITMDIYTHVMEDTKLEAVEKLNSIFIL</sequence>
<dbReference type="PROSITE" id="PS51898">
    <property type="entry name" value="TYR_RECOMBINASE"/>
    <property type="match status" value="1"/>
</dbReference>
<evidence type="ECO:0000259" key="4">
    <source>
        <dbReference type="PROSITE" id="PS51898"/>
    </source>
</evidence>